<feature type="domain" description="Rieske" evidence="7">
    <location>
        <begin position="27"/>
        <end position="134"/>
    </location>
</feature>
<evidence type="ECO:0000259" key="7">
    <source>
        <dbReference type="PROSITE" id="PS51296"/>
    </source>
</evidence>
<dbReference type="Pfam" id="PF19301">
    <property type="entry name" value="LigXa_C"/>
    <property type="match status" value="1"/>
</dbReference>
<evidence type="ECO:0000256" key="4">
    <source>
        <dbReference type="ARBA" id="ARBA00023004"/>
    </source>
</evidence>
<dbReference type="GO" id="GO:0051537">
    <property type="term" value="F:2 iron, 2 sulfur cluster binding"/>
    <property type="evidence" value="ECO:0007669"/>
    <property type="project" value="UniProtKB-KW"/>
</dbReference>
<dbReference type="SUPFAM" id="SSF55961">
    <property type="entry name" value="Bet v1-like"/>
    <property type="match status" value="1"/>
</dbReference>
<evidence type="ECO:0000313" key="8">
    <source>
        <dbReference type="EMBL" id="VCU71796.1"/>
    </source>
</evidence>
<keyword evidence="8" id="KW-0223">Dioxygenase</keyword>
<keyword evidence="2" id="KW-0479">Metal-binding</keyword>
<evidence type="ECO:0000256" key="6">
    <source>
        <dbReference type="SAM" id="MobiDB-lite"/>
    </source>
</evidence>
<dbReference type="PANTHER" id="PTHR21266:SF59">
    <property type="entry name" value="BLR4922 PROTEIN"/>
    <property type="match status" value="1"/>
</dbReference>
<keyword evidence="9" id="KW-1185">Reference proteome</keyword>
<feature type="region of interest" description="Disordered" evidence="6">
    <location>
        <begin position="183"/>
        <end position="206"/>
    </location>
</feature>
<evidence type="ECO:0000256" key="2">
    <source>
        <dbReference type="ARBA" id="ARBA00022723"/>
    </source>
</evidence>
<dbReference type="Proteomes" id="UP000277294">
    <property type="component" value="Unassembled WGS sequence"/>
</dbReference>
<dbReference type="InterPro" id="IPR017941">
    <property type="entry name" value="Rieske_2Fe-2S"/>
</dbReference>
<dbReference type="InterPro" id="IPR050584">
    <property type="entry name" value="Cholesterol_7-desaturase"/>
</dbReference>
<keyword evidence="4" id="KW-0408">Iron</keyword>
<dbReference type="OrthoDB" id="9790995at2"/>
<dbReference type="InterPro" id="IPR045623">
    <property type="entry name" value="LigXa_C"/>
</dbReference>
<evidence type="ECO:0000256" key="3">
    <source>
        <dbReference type="ARBA" id="ARBA00023002"/>
    </source>
</evidence>
<reference evidence="8 9" key="1">
    <citation type="submission" date="2018-10" db="EMBL/GenBank/DDBJ databases">
        <authorList>
            <person name="Criscuolo A."/>
        </authorList>
    </citation>
    <scope>NUCLEOTIDE SEQUENCE [LARGE SCALE GENOMIC DNA]</scope>
    <source>
        <strain evidence="8">DnA1</strain>
    </source>
</reference>
<dbReference type="CDD" id="cd08878">
    <property type="entry name" value="RHO_alpha_C_DMO-like"/>
    <property type="match status" value="1"/>
</dbReference>
<dbReference type="PANTHER" id="PTHR21266">
    <property type="entry name" value="IRON-SULFUR DOMAIN CONTAINING PROTEIN"/>
    <property type="match status" value="1"/>
</dbReference>
<dbReference type="SUPFAM" id="SSF50022">
    <property type="entry name" value="ISP domain"/>
    <property type="match status" value="1"/>
</dbReference>
<sequence length="437" mass="49237">MTTIAQNELLTRTGPGTSMGALFRRYWIPVMMSSEVAGPDCDPVRVKLLSEELICFRDTAGTVALLDRYCPHRRVSLWFGRNEGHGLRCSYHGWKFDAEGQCVDIPSHEGDDALRKDIRIKSYPCIERGGVVWTYMGPPEHRPPPPEFEWTTVPGSHRYVDRRLGECNYLQALEGGIDSSHVSSLHGGELRKGGTLDSDPGTGSRERLSFLNEKKIHFEVTPSASGLQIGASRRAGDGTNYWRITQWIMPWYTMIPPRTTDSPLHGHAWVPIDDENCFVWNVTYHPSRPLTETELEEMHNGEGIYAELIPGSFRTAANKDNDYLMDREAQREGRYYSGIKGIAMQDASVQESMGPIVDRSLERLTTTDIAIVQTRRRLMEAARRAERGEELPALDPSTYRVRSATLFLPEGVRLADAEATLQEATRTESPYGERSFA</sequence>
<dbReference type="GO" id="GO:0046872">
    <property type="term" value="F:metal ion binding"/>
    <property type="evidence" value="ECO:0007669"/>
    <property type="project" value="UniProtKB-KW"/>
</dbReference>
<dbReference type="EMBL" id="UWPJ01000030">
    <property type="protein sequence ID" value="VCU71796.1"/>
    <property type="molecule type" value="Genomic_DNA"/>
</dbReference>
<dbReference type="PROSITE" id="PS51296">
    <property type="entry name" value="RIESKE"/>
    <property type="match status" value="1"/>
</dbReference>
<protein>
    <submittedName>
        <fullName evidence="8">Phthalate 4,5-dioxygenase oxygenase subunit</fullName>
        <ecNumber evidence="8">1.14.12.7</ecNumber>
    </submittedName>
</protein>
<name>A0A3P4B8E8_9BURK</name>
<dbReference type="RefSeq" id="WP_124081394.1">
    <property type="nucleotide sequence ID" value="NZ_UWPJ01000030.1"/>
</dbReference>
<keyword evidence="3 8" id="KW-0560">Oxidoreductase</keyword>
<evidence type="ECO:0000256" key="1">
    <source>
        <dbReference type="ARBA" id="ARBA00022714"/>
    </source>
</evidence>
<keyword evidence="5" id="KW-0411">Iron-sulfur</keyword>
<dbReference type="Gene3D" id="3.90.380.10">
    <property type="entry name" value="Naphthalene 1,2-dioxygenase Alpha Subunit, Chain A, domain 1"/>
    <property type="match status" value="1"/>
</dbReference>
<evidence type="ECO:0000313" key="9">
    <source>
        <dbReference type="Proteomes" id="UP000277294"/>
    </source>
</evidence>
<dbReference type="CDD" id="cd03479">
    <property type="entry name" value="Rieske_RO_Alpha_PhDO_like"/>
    <property type="match status" value="1"/>
</dbReference>
<dbReference type="Gene3D" id="2.102.10.10">
    <property type="entry name" value="Rieske [2Fe-2S] iron-sulphur domain"/>
    <property type="match status" value="1"/>
</dbReference>
<gene>
    <name evidence="8" type="primary">pht3_6</name>
    <name evidence="8" type="ORF">PIGHUM_03886</name>
</gene>
<dbReference type="AlphaFoldDB" id="A0A3P4B8E8"/>
<dbReference type="Pfam" id="PF00355">
    <property type="entry name" value="Rieske"/>
    <property type="match status" value="1"/>
</dbReference>
<dbReference type="GO" id="GO:0018620">
    <property type="term" value="F:phthalate 4,5-dioxygenase activity"/>
    <property type="evidence" value="ECO:0007669"/>
    <property type="project" value="UniProtKB-EC"/>
</dbReference>
<dbReference type="InterPro" id="IPR036922">
    <property type="entry name" value="Rieske_2Fe-2S_sf"/>
</dbReference>
<keyword evidence="1" id="KW-0001">2Fe-2S</keyword>
<accession>A0A3P4B8E8</accession>
<proteinExistence type="predicted"/>
<organism evidence="8 9">
    <name type="scientific">Pigmentiphaga humi</name>
    <dbReference type="NCBI Taxonomy" id="2478468"/>
    <lineage>
        <taxon>Bacteria</taxon>
        <taxon>Pseudomonadati</taxon>
        <taxon>Pseudomonadota</taxon>
        <taxon>Betaproteobacteria</taxon>
        <taxon>Burkholderiales</taxon>
        <taxon>Alcaligenaceae</taxon>
        <taxon>Pigmentiphaga</taxon>
    </lineage>
</organism>
<evidence type="ECO:0000256" key="5">
    <source>
        <dbReference type="ARBA" id="ARBA00023014"/>
    </source>
</evidence>
<dbReference type="EC" id="1.14.12.7" evidence="8"/>